<dbReference type="AlphaFoldDB" id="A0A9W4I454"/>
<comment type="caution">
    <text evidence="1">The sequence shown here is derived from an EMBL/GenBank/DDBJ whole genome shotgun (WGS) entry which is preliminary data.</text>
</comment>
<sequence>MDDSIQQIRNRILGQIREVLFELPEDDVTRTMRILGDTPTRILDPNDYLESIRPFTLEVQNSLCARHGNNTTRLLAVTIHPDKHSYFVVDLNNTDYDYQTAHECKSPVPVYVLRLSSKRKPTISRRRVLDSAIAETLGKLHDDHGQEPLPLFDNHCDSNRYYGNPRSLRH</sequence>
<organism evidence="1 2">
    <name type="scientific">Penicillium olsonii</name>
    <dbReference type="NCBI Taxonomy" id="99116"/>
    <lineage>
        <taxon>Eukaryota</taxon>
        <taxon>Fungi</taxon>
        <taxon>Dikarya</taxon>
        <taxon>Ascomycota</taxon>
        <taxon>Pezizomycotina</taxon>
        <taxon>Eurotiomycetes</taxon>
        <taxon>Eurotiomycetidae</taxon>
        <taxon>Eurotiales</taxon>
        <taxon>Aspergillaceae</taxon>
        <taxon>Penicillium</taxon>
    </lineage>
</organism>
<proteinExistence type="predicted"/>
<dbReference type="Proteomes" id="UP001153618">
    <property type="component" value="Unassembled WGS sequence"/>
</dbReference>
<dbReference type="OrthoDB" id="4243861at2759"/>
<dbReference type="EMBL" id="CAJVOS010000050">
    <property type="protein sequence ID" value="CAG8213415.1"/>
    <property type="molecule type" value="Genomic_DNA"/>
</dbReference>
<reference evidence="1" key="1">
    <citation type="submission" date="2021-07" db="EMBL/GenBank/DDBJ databases">
        <authorList>
            <person name="Branca A.L. A."/>
        </authorList>
    </citation>
    <scope>NUCLEOTIDE SEQUENCE</scope>
</reference>
<keyword evidence="2" id="KW-1185">Reference proteome</keyword>
<gene>
    <name evidence="1" type="ORF">POLS_LOCUS7885</name>
</gene>
<accession>A0A9W4I454</accession>
<evidence type="ECO:0000313" key="2">
    <source>
        <dbReference type="Proteomes" id="UP001153618"/>
    </source>
</evidence>
<name>A0A9W4I454_PENOL</name>
<protein>
    <submittedName>
        <fullName evidence="1">Uncharacterized protein</fullName>
    </submittedName>
</protein>
<evidence type="ECO:0000313" key="1">
    <source>
        <dbReference type="EMBL" id="CAG8213415.1"/>
    </source>
</evidence>